<proteinExistence type="predicted"/>
<evidence type="ECO:0000313" key="1">
    <source>
        <dbReference type="EMBL" id="KAG7300474.1"/>
    </source>
</evidence>
<reference evidence="1 2" key="1">
    <citation type="submission" date="2021-06" db="EMBL/GenBank/DDBJ databases">
        <title>A haploid diamondback moth (Plutella xylostella L.) genome assembly resolves 31 chromosomes and identifies a diamide resistance mutation.</title>
        <authorList>
            <person name="Ward C.M."/>
            <person name="Perry K.D."/>
            <person name="Baker G."/>
            <person name="Powis K."/>
            <person name="Heckel D.G."/>
            <person name="Baxter S.W."/>
        </authorList>
    </citation>
    <scope>NUCLEOTIDE SEQUENCE [LARGE SCALE GENOMIC DNA]</scope>
    <source>
        <strain evidence="1 2">LV</strain>
        <tissue evidence="1">Single pupa</tissue>
    </source>
</reference>
<dbReference type="Proteomes" id="UP000823941">
    <property type="component" value="Chromosome 21"/>
</dbReference>
<evidence type="ECO:0000313" key="2">
    <source>
        <dbReference type="Proteomes" id="UP000823941"/>
    </source>
</evidence>
<protein>
    <submittedName>
        <fullName evidence="1">Uncharacterized protein</fullName>
    </submittedName>
</protein>
<name>A0ABQ7Q5N6_PLUXY</name>
<gene>
    <name evidence="1" type="ORF">JYU34_016105</name>
</gene>
<accession>A0ABQ7Q5N6</accession>
<dbReference type="EMBL" id="JAHIBW010000021">
    <property type="protein sequence ID" value="KAG7300474.1"/>
    <property type="molecule type" value="Genomic_DNA"/>
</dbReference>
<keyword evidence="2" id="KW-1185">Reference proteome</keyword>
<sequence length="60" mass="6414">MERAGGGAGGGLLAYLPQLWAHADSHSMLRAAVLANLLHLLKVHRKKKIAWESNSGPSAR</sequence>
<organism evidence="1 2">
    <name type="scientific">Plutella xylostella</name>
    <name type="common">Diamondback moth</name>
    <name type="synonym">Plutella maculipennis</name>
    <dbReference type="NCBI Taxonomy" id="51655"/>
    <lineage>
        <taxon>Eukaryota</taxon>
        <taxon>Metazoa</taxon>
        <taxon>Ecdysozoa</taxon>
        <taxon>Arthropoda</taxon>
        <taxon>Hexapoda</taxon>
        <taxon>Insecta</taxon>
        <taxon>Pterygota</taxon>
        <taxon>Neoptera</taxon>
        <taxon>Endopterygota</taxon>
        <taxon>Lepidoptera</taxon>
        <taxon>Glossata</taxon>
        <taxon>Ditrysia</taxon>
        <taxon>Yponomeutoidea</taxon>
        <taxon>Plutellidae</taxon>
        <taxon>Plutella</taxon>
    </lineage>
</organism>
<comment type="caution">
    <text evidence="1">The sequence shown here is derived from an EMBL/GenBank/DDBJ whole genome shotgun (WGS) entry which is preliminary data.</text>
</comment>